<feature type="domain" description="Mandelate racemase/muconate lactonizing enzyme C-terminal" evidence="2">
    <location>
        <begin position="145"/>
        <end position="254"/>
    </location>
</feature>
<keyword evidence="4" id="KW-1185">Reference proteome</keyword>
<dbReference type="InterPro" id="IPR029065">
    <property type="entry name" value="Enolase_C-like"/>
</dbReference>
<dbReference type="Gene3D" id="3.20.20.120">
    <property type="entry name" value="Enolase-like C-terminal domain"/>
    <property type="match status" value="1"/>
</dbReference>
<dbReference type="CDD" id="cd03316">
    <property type="entry name" value="MR_like"/>
    <property type="match status" value="1"/>
</dbReference>
<dbReference type="PANTHER" id="PTHR48080">
    <property type="entry name" value="D-GALACTONATE DEHYDRATASE-RELATED"/>
    <property type="match status" value="1"/>
</dbReference>
<dbReference type="InterPro" id="IPR029017">
    <property type="entry name" value="Enolase-like_N"/>
</dbReference>
<name>A0A4R7I1V6_9ACTN</name>
<dbReference type="GO" id="GO:0016829">
    <property type="term" value="F:lyase activity"/>
    <property type="evidence" value="ECO:0007669"/>
    <property type="project" value="UniProtKB-KW"/>
</dbReference>
<dbReference type="Pfam" id="PF02746">
    <property type="entry name" value="MR_MLE_N"/>
    <property type="match status" value="1"/>
</dbReference>
<dbReference type="Proteomes" id="UP000294558">
    <property type="component" value="Unassembled WGS sequence"/>
</dbReference>
<dbReference type="InterPro" id="IPR013341">
    <property type="entry name" value="Mandelate_racemase_N_dom"/>
</dbReference>
<dbReference type="SMART" id="SM00922">
    <property type="entry name" value="MR_MLE"/>
    <property type="match status" value="1"/>
</dbReference>
<dbReference type="PANTHER" id="PTHR48080:SF2">
    <property type="entry name" value="D-GALACTONATE DEHYDRATASE"/>
    <property type="match status" value="1"/>
</dbReference>
<dbReference type="OrthoDB" id="9802699at2"/>
<sequence length="403" mass="43388">MRIESVETFVIGNPPPGWGGHYFVVAKVTTDDGLYGYGEAYGATVRAPVLADTIVDLADQFLVGHDPHHIELFWRRAYSRGFTQRPDVTLQGAMSALEIACWDIIGKAAGKPVYELLGGRVHEALRSYTYLYPKPDDTADVYTDPDTAAARAAEEVERGFTAVKFDPCGPYTAMGGHQPRRADVELTRSIVAAVRDAVGDRADILVGTHGQFTAGGALRIASAIAPYDPLWFEEPVPPDDIAAMAQVAQSSHVPVATGERLTTKYEFARLLEARAASVIQPNLGRVGGLLEGKKVAAIAEAFGAQVAPHCYNGPIGLAANVQLAACTPNFLITEAIQDLTGFHADLLVEPLQWSEGNVVIPTAPGLGVELDEDVARAHPYDGDATHLTMWNDPIDEAELHRRV</sequence>
<evidence type="ECO:0000313" key="3">
    <source>
        <dbReference type="EMBL" id="TDT17170.1"/>
    </source>
</evidence>
<evidence type="ECO:0000313" key="4">
    <source>
        <dbReference type="Proteomes" id="UP000294558"/>
    </source>
</evidence>
<dbReference type="AlphaFoldDB" id="A0A4R7I1V6"/>
<dbReference type="SUPFAM" id="SSF51604">
    <property type="entry name" value="Enolase C-terminal domain-like"/>
    <property type="match status" value="1"/>
</dbReference>
<dbReference type="InterPro" id="IPR034593">
    <property type="entry name" value="DgoD-like"/>
</dbReference>
<protein>
    <submittedName>
        <fullName evidence="3">L-alanine-DL-glutamate epimerase-like enolase superfamily enzyme</fullName>
    </submittedName>
</protein>
<comment type="caution">
    <text evidence="3">The sequence shown here is derived from an EMBL/GenBank/DDBJ whole genome shotgun (WGS) entry which is preliminary data.</text>
</comment>
<evidence type="ECO:0000256" key="1">
    <source>
        <dbReference type="ARBA" id="ARBA00023239"/>
    </source>
</evidence>
<keyword evidence="1" id="KW-0456">Lyase</keyword>
<dbReference type="InterPro" id="IPR013342">
    <property type="entry name" value="Mandelate_racemase_C"/>
</dbReference>
<dbReference type="Gene3D" id="3.30.390.10">
    <property type="entry name" value="Enolase-like, N-terminal domain"/>
    <property type="match status" value="1"/>
</dbReference>
<reference evidence="3 4" key="1">
    <citation type="submission" date="2019-03" db="EMBL/GenBank/DDBJ databases">
        <title>Sequencing the genomes of 1000 actinobacteria strains.</title>
        <authorList>
            <person name="Klenk H.-P."/>
        </authorList>
    </citation>
    <scope>NUCLEOTIDE SEQUENCE [LARGE SCALE GENOMIC DNA]</scope>
    <source>
        <strain evidence="3 4">DSM 18936</strain>
    </source>
</reference>
<organism evidence="3 4">
    <name type="scientific">Ilumatobacter fluminis</name>
    <dbReference type="NCBI Taxonomy" id="467091"/>
    <lineage>
        <taxon>Bacteria</taxon>
        <taxon>Bacillati</taxon>
        <taxon>Actinomycetota</taxon>
        <taxon>Acidimicrobiia</taxon>
        <taxon>Acidimicrobiales</taxon>
        <taxon>Ilumatobacteraceae</taxon>
        <taxon>Ilumatobacter</taxon>
    </lineage>
</organism>
<dbReference type="EMBL" id="SOAU01000001">
    <property type="protein sequence ID" value="TDT17170.1"/>
    <property type="molecule type" value="Genomic_DNA"/>
</dbReference>
<dbReference type="SUPFAM" id="SSF54826">
    <property type="entry name" value="Enolase N-terminal domain-like"/>
    <property type="match status" value="1"/>
</dbReference>
<accession>A0A4R7I1V6</accession>
<dbReference type="InterPro" id="IPR036849">
    <property type="entry name" value="Enolase-like_C_sf"/>
</dbReference>
<proteinExistence type="predicted"/>
<gene>
    <name evidence="3" type="ORF">BDK89_2775</name>
</gene>
<dbReference type="RefSeq" id="WP_133869473.1">
    <property type="nucleotide sequence ID" value="NZ_SOAU01000001.1"/>
</dbReference>
<evidence type="ECO:0000259" key="2">
    <source>
        <dbReference type="SMART" id="SM00922"/>
    </source>
</evidence>
<dbReference type="Pfam" id="PF13378">
    <property type="entry name" value="MR_MLE_C"/>
    <property type="match status" value="1"/>
</dbReference>